<dbReference type="EC" id="3.5.1.23" evidence="2"/>
<feature type="binding site" evidence="1">
    <location>
        <position position="165"/>
    </location>
    <ligand>
        <name>Zn(2+)</name>
        <dbReference type="ChEBI" id="CHEBI:29105"/>
    </ligand>
</feature>
<dbReference type="GO" id="GO:0042759">
    <property type="term" value="P:long-chain fatty acid biosynthetic process"/>
    <property type="evidence" value="ECO:0007669"/>
    <property type="project" value="TreeGrafter"/>
</dbReference>
<dbReference type="GO" id="GO:0017040">
    <property type="term" value="F:N-acylsphingosine amidohydrolase activity"/>
    <property type="evidence" value="ECO:0007669"/>
    <property type="project" value="UniProtKB-UniRule"/>
</dbReference>
<evidence type="ECO:0000313" key="4">
    <source>
        <dbReference type="EMBL" id="KAB8037954.1"/>
    </source>
</evidence>
<keyword evidence="2" id="KW-0746">Sphingolipid metabolism</keyword>
<name>A0A6N6VQW0_9BACT</name>
<keyword evidence="1" id="KW-0862">Zinc</keyword>
<comment type="similarity">
    <text evidence="2">Belongs to the neutral ceramidase family.</text>
</comment>
<dbReference type="GO" id="GO:0005576">
    <property type="term" value="C:extracellular region"/>
    <property type="evidence" value="ECO:0007669"/>
    <property type="project" value="TreeGrafter"/>
</dbReference>
<dbReference type="PANTHER" id="PTHR12670:SF1">
    <property type="entry name" value="NEUTRAL CERAMIDASE"/>
    <property type="match status" value="1"/>
</dbReference>
<comment type="cofactor">
    <cofactor evidence="1">
        <name>Zn(2+)</name>
        <dbReference type="ChEBI" id="CHEBI:29105"/>
    </cofactor>
    <text evidence="1">Binds 1 zinc ion per subunit.</text>
</comment>
<dbReference type="InterPro" id="IPR006823">
    <property type="entry name" value="Ceramidase_alk"/>
</dbReference>
<dbReference type="Proteomes" id="UP000437748">
    <property type="component" value="Unassembled WGS sequence"/>
</dbReference>
<dbReference type="RefSeq" id="WP_153421032.1">
    <property type="nucleotide sequence ID" value="NZ_WFLM01000004.1"/>
</dbReference>
<dbReference type="Pfam" id="PF04734">
    <property type="entry name" value="Ceramidase_alk"/>
    <property type="match status" value="1"/>
</dbReference>
<dbReference type="InterPro" id="IPR031329">
    <property type="entry name" value="NEUT/ALK_ceramidase_N"/>
</dbReference>
<dbReference type="GO" id="GO:0046872">
    <property type="term" value="F:metal ion binding"/>
    <property type="evidence" value="ECO:0007669"/>
    <property type="project" value="UniProtKB-KW"/>
</dbReference>
<feature type="binding site" evidence="1">
    <location>
        <position position="262"/>
    </location>
    <ligand>
        <name>Zn(2+)</name>
        <dbReference type="ChEBI" id="CHEBI:29105"/>
    </ligand>
</feature>
<accession>A0A6N6VQW0</accession>
<dbReference type="EMBL" id="WFLM01000004">
    <property type="protein sequence ID" value="KAB8037954.1"/>
    <property type="molecule type" value="Genomic_DNA"/>
</dbReference>
<proteinExistence type="inferred from homology"/>
<keyword evidence="5" id="KW-1185">Reference proteome</keyword>
<dbReference type="OrthoDB" id="622550at2"/>
<dbReference type="GO" id="GO:0046512">
    <property type="term" value="P:sphingosine biosynthetic process"/>
    <property type="evidence" value="ECO:0007669"/>
    <property type="project" value="TreeGrafter"/>
</dbReference>
<dbReference type="AlphaFoldDB" id="A0A6N6VQW0"/>
<keyword evidence="2" id="KW-0443">Lipid metabolism</keyword>
<comment type="catalytic activity">
    <reaction evidence="2">
        <text>an N-acylsphing-4-enine + H2O = sphing-4-enine + a fatty acid</text>
        <dbReference type="Rhea" id="RHEA:20856"/>
        <dbReference type="ChEBI" id="CHEBI:15377"/>
        <dbReference type="ChEBI" id="CHEBI:28868"/>
        <dbReference type="ChEBI" id="CHEBI:52639"/>
        <dbReference type="ChEBI" id="CHEBI:57756"/>
        <dbReference type="EC" id="3.5.1.23"/>
    </reaction>
</comment>
<gene>
    <name evidence="4" type="ORF">GCL60_12340</name>
</gene>
<dbReference type="GO" id="GO:0046514">
    <property type="term" value="P:ceramide catabolic process"/>
    <property type="evidence" value="ECO:0007669"/>
    <property type="project" value="InterPro"/>
</dbReference>
<evidence type="ECO:0000256" key="2">
    <source>
        <dbReference type="RuleBase" id="RU366019"/>
    </source>
</evidence>
<dbReference type="GO" id="GO:0016020">
    <property type="term" value="C:membrane"/>
    <property type="evidence" value="ECO:0007669"/>
    <property type="project" value="GOC"/>
</dbReference>
<reference evidence="4 5" key="1">
    <citation type="submission" date="2019-10" db="EMBL/GenBank/DDBJ databases">
        <title>New species of Slilvanegrellaceae.</title>
        <authorList>
            <person name="Pitt A."/>
            <person name="Hahn M.W."/>
        </authorList>
    </citation>
    <scope>NUCLEOTIDE SEQUENCE [LARGE SCALE GENOMIC DNA]</scope>
    <source>
        <strain evidence="4 5">SP-Ram-0.45-NSY-1</strain>
    </source>
</reference>
<evidence type="ECO:0000259" key="3">
    <source>
        <dbReference type="Pfam" id="PF04734"/>
    </source>
</evidence>
<feature type="domain" description="Neutral/alkaline non-lysosomal ceramidase N-terminal" evidence="3">
    <location>
        <begin position="118"/>
        <end position="293"/>
    </location>
</feature>
<sequence>MIQLNILIIFSILFLNSCQIELAKSLFNSNNSSNALFFSPDSVGGFGTLAGNLQVGFSSRTIYPTEPVSLTGFGSPLRRLIPPNFVNIGNGPSYCKPYLNVDKQPRVKTLLFKGQNNNSDSYYLIIDLDVVAIPIDLNLKLLTLLNKNFPNKNFTHANVQFIATHTHSGPAGLAENPFWAIAVCDRFNSSIYNIVADQIIQSVTESINNLNSIQSIDLGESIISGYNFTRFPGMPVDQNSLFLNFKDINSNSMGCFQIFSGHPTWYGAEDLTFSADFAGYIETSLQSKTGANTCIFFNATVGNATVVAPPDKNAFTNNFTNVNLSSAVNQTAPTSLSYGTIFITLPGFQINYSGCGIDLGWIPQSFFESVVSLKSSDITNNITKISWFSYGGIYFFMFPGEPLYDTKMALKDLLAQNFPNISKFYVLSTANDYVGYLMTNGNYSTQNMDTCSTMHGPNAASTIVNGFINGLHQSGL</sequence>
<organism evidence="4 5">
    <name type="scientific">Silvanigrella paludirubra</name>
    <dbReference type="NCBI Taxonomy" id="2499159"/>
    <lineage>
        <taxon>Bacteria</taxon>
        <taxon>Pseudomonadati</taxon>
        <taxon>Bdellovibrionota</taxon>
        <taxon>Oligoflexia</taxon>
        <taxon>Silvanigrellales</taxon>
        <taxon>Silvanigrellaceae</taxon>
        <taxon>Silvanigrella</taxon>
    </lineage>
</organism>
<evidence type="ECO:0000256" key="1">
    <source>
        <dbReference type="PIRSR" id="PIRSR606823-2"/>
    </source>
</evidence>
<comment type="caution">
    <text evidence="4">The sequence shown here is derived from an EMBL/GenBank/DDBJ whole genome shotgun (WGS) entry which is preliminary data.</text>
</comment>
<dbReference type="PANTHER" id="PTHR12670">
    <property type="entry name" value="CERAMIDASE"/>
    <property type="match status" value="1"/>
</dbReference>
<keyword evidence="1" id="KW-0479">Metal-binding</keyword>
<protein>
    <recommendedName>
        <fullName evidence="2">Neutral ceramidase</fullName>
        <ecNumber evidence="2">3.5.1.23</ecNumber>
    </recommendedName>
</protein>
<evidence type="ECO:0000313" key="5">
    <source>
        <dbReference type="Proteomes" id="UP000437748"/>
    </source>
</evidence>
<keyword evidence="2" id="KW-0378">Hydrolase</keyword>